<dbReference type="PANTHER" id="PTHR30595:SF6">
    <property type="entry name" value="SCHLAFEN ALBA-2 DOMAIN-CONTAINING PROTEIN"/>
    <property type="match status" value="1"/>
</dbReference>
<dbReference type="EMBL" id="QRDQ01000007">
    <property type="protein sequence ID" value="RED26992.1"/>
    <property type="molecule type" value="Genomic_DNA"/>
</dbReference>
<dbReference type="AlphaFoldDB" id="A0A3D9G336"/>
<protein>
    <submittedName>
        <fullName evidence="2">Putative DNA-binding protein</fullName>
    </submittedName>
</protein>
<evidence type="ECO:0000313" key="2">
    <source>
        <dbReference type="EMBL" id="RED26992.1"/>
    </source>
</evidence>
<dbReference type="Proteomes" id="UP000257004">
    <property type="component" value="Unassembled WGS sequence"/>
</dbReference>
<dbReference type="RefSeq" id="WP_115887055.1">
    <property type="nucleotide sequence ID" value="NZ_QRDQ01000007.1"/>
</dbReference>
<dbReference type="GO" id="GO:0003677">
    <property type="term" value="F:DNA binding"/>
    <property type="evidence" value="ECO:0007669"/>
    <property type="project" value="UniProtKB-KW"/>
</dbReference>
<keyword evidence="3" id="KW-1185">Reference proteome</keyword>
<dbReference type="Pfam" id="PF04326">
    <property type="entry name" value="SLFN_AlbA_2"/>
    <property type="match status" value="1"/>
</dbReference>
<feature type="domain" description="Schlafen AlbA-2" evidence="1">
    <location>
        <begin position="15"/>
        <end position="122"/>
    </location>
</feature>
<dbReference type="Gene3D" id="3.30.950.30">
    <property type="entry name" value="Schlafen, AAA domain"/>
    <property type="match status" value="1"/>
</dbReference>
<keyword evidence="2" id="KW-0238">DNA-binding</keyword>
<evidence type="ECO:0000313" key="3">
    <source>
        <dbReference type="Proteomes" id="UP000257004"/>
    </source>
</evidence>
<sequence>MTLQEEVSKSILKHESDVLEYKAVLPPSKSIAQIISSFANTSGGLLILGVTEIGGLKVSGLSEDFRATSITHKALDLLSPKPIVDYGYVQYEGKKLFAITVKKSQVIISVEGRIYKREAAKTVLTNPVSNILSPGGYPRIASINDSMELLKEGTTDSKFKILEHYQSMIKIVDTLKQLLYPQGPSSYTNDKEGKVLTRIIYSSVVDSFETYLSDVLFEIYLAKPQTLKSEQLVKVEDVLNCSDIQEFITFWAKQKVSKLQKGSVKGFISDNKQIKDLNAMDAITQNEIEKILQIRHLYAHRNGIVDDKFIKYFPVGHISGSEHQLCIDEVLNKIEYLSSIADKIDKAAIKKYSLSTI</sequence>
<dbReference type="InterPro" id="IPR007421">
    <property type="entry name" value="Schlafen_AlbA_2_dom"/>
</dbReference>
<evidence type="ECO:0000259" key="1">
    <source>
        <dbReference type="Pfam" id="PF04326"/>
    </source>
</evidence>
<accession>A0A3D9G336</accession>
<dbReference type="PANTHER" id="PTHR30595">
    <property type="entry name" value="GLPR-RELATED TRANSCRIPTIONAL REPRESSOR"/>
    <property type="match status" value="1"/>
</dbReference>
<gene>
    <name evidence="2" type="ORF">BD847_0923</name>
</gene>
<reference evidence="2 3" key="1">
    <citation type="submission" date="2018-07" db="EMBL/GenBank/DDBJ databases">
        <title>Genomic Encyclopedia of Archaeal and Bacterial Type Strains, Phase II (KMG-II): from individual species to whole genera.</title>
        <authorList>
            <person name="Goeker M."/>
        </authorList>
    </citation>
    <scope>NUCLEOTIDE SEQUENCE [LARGE SCALE GENOMIC DNA]</scope>
    <source>
        <strain evidence="2 3">DSM 25795</strain>
    </source>
</reference>
<name>A0A3D9G336_9FLAO</name>
<organism evidence="2 3">
    <name type="scientific">Flavobacterium cutihirudinis</name>
    <dbReference type="NCBI Taxonomy" id="1265740"/>
    <lineage>
        <taxon>Bacteria</taxon>
        <taxon>Pseudomonadati</taxon>
        <taxon>Bacteroidota</taxon>
        <taxon>Flavobacteriia</taxon>
        <taxon>Flavobacteriales</taxon>
        <taxon>Flavobacteriaceae</taxon>
        <taxon>Flavobacterium</taxon>
    </lineage>
</organism>
<dbReference type="OrthoDB" id="9807907at2"/>
<dbReference type="InterPro" id="IPR038461">
    <property type="entry name" value="Schlafen_AlbA_2_dom_sf"/>
</dbReference>
<comment type="caution">
    <text evidence="2">The sequence shown here is derived from an EMBL/GenBank/DDBJ whole genome shotgun (WGS) entry which is preliminary data.</text>
</comment>
<proteinExistence type="predicted"/>